<dbReference type="GO" id="GO:0008677">
    <property type="term" value="F:2-dehydropantoate 2-reductase activity"/>
    <property type="evidence" value="ECO:0007669"/>
    <property type="project" value="UniProtKB-EC"/>
</dbReference>
<dbReference type="InterPro" id="IPR050838">
    <property type="entry name" value="Ketopantoate_reductase"/>
</dbReference>
<protein>
    <recommendedName>
        <fullName evidence="5 11">2-dehydropantoate 2-reductase</fullName>
        <ecNumber evidence="4 11">1.1.1.169</ecNumber>
    </recommendedName>
    <alternativeName>
        <fullName evidence="9 11">Ketopantoate reductase</fullName>
    </alternativeName>
</protein>
<dbReference type="GO" id="GO:0015940">
    <property type="term" value="P:pantothenate biosynthetic process"/>
    <property type="evidence" value="ECO:0007669"/>
    <property type="project" value="UniProtKB-UniPathway"/>
</dbReference>
<dbReference type="RefSeq" id="WP_091834574.1">
    <property type="nucleotide sequence ID" value="NZ_FPAA01000003.1"/>
</dbReference>
<dbReference type="FunFam" id="1.10.1040.10:FF:000017">
    <property type="entry name" value="2-dehydropantoate 2-reductase"/>
    <property type="match status" value="1"/>
</dbReference>
<evidence type="ECO:0000256" key="5">
    <source>
        <dbReference type="ARBA" id="ARBA00019465"/>
    </source>
</evidence>
<evidence type="ECO:0000256" key="3">
    <source>
        <dbReference type="ARBA" id="ARBA00007870"/>
    </source>
</evidence>
<dbReference type="PANTHER" id="PTHR43765:SF2">
    <property type="entry name" value="2-DEHYDROPANTOATE 2-REDUCTASE"/>
    <property type="match status" value="1"/>
</dbReference>
<name>A0A1I6QBP3_9BACL</name>
<keyword evidence="8 11" id="KW-0560">Oxidoreductase</keyword>
<evidence type="ECO:0000256" key="7">
    <source>
        <dbReference type="ARBA" id="ARBA00022857"/>
    </source>
</evidence>
<dbReference type="EMBL" id="FPAA01000003">
    <property type="protein sequence ID" value="SFS49822.1"/>
    <property type="molecule type" value="Genomic_DNA"/>
</dbReference>
<organism evidence="14 15">
    <name type="scientific">Marininema halotolerans</name>
    <dbReference type="NCBI Taxonomy" id="1155944"/>
    <lineage>
        <taxon>Bacteria</taxon>
        <taxon>Bacillati</taxon>
        <taxon>Bacillota</taxon>
        <taxon>Bacilli</taxon>
        <taxon>Bacillales</taxon>
        <taxon>Thermoactinomycetaceae</taxon>
        <taxon>Marininema</taxon>
    </lineage>
</organism>
<dbReference type="InterPro" id="IPR008927">
    <property type="entry name" value="6-PGluconate_DH-like_C_sf"/>
</dbReference>
<evidence type="ECO:0000256" key="6">
    <source>
        <dbReference type="ARBA" id="ARBA00022655"/>
    </source>
</evidence>
<comment type="pathway">
    <text evidence="2 11">Cofactor biosynthesis; (R)-pantothenate biosynthesis; (R)-pantoate from 3-methyl-2-oxobutanoate: step 2/2.</text>
</comment>
<evidence type="ECO:0000256" key="2">
    <source>
        <dbReference type="ARBA" id="ARBA00004994"/>
    </source>
</evidence>
<keyword evidence="15" id="KW-1185">Reference proteome</keyword>
<evidence type="ECO:0000259" key="12">
    <source>
        <dbReference type="Pfam" id="PF02558"/>
    </source>
</evidence>
<dbReference type="OrthoDB" id="9800163at2"/>
<sequence length="306" mass="34720">METAIWGAGSIGLLWGARLALAGQDPLIITRTKEQQEHLLRNGLHLRHRSGRLDTVKVRVEWAGKDLGAFDRILLTVKQTAIPSLIPRIVEQCRQGAMLYLLQNGMGAERWMVDKISPSQLWRGSTTEGALREGDTIVVHTGEGETYFGPFTHHVNDQELRWINTLKEHGLPVEYDPFIHLRTWKKLAINCVINPLTALLQIKNGALVDQKDFTIWLERILAEVVCVAKSDRIVLDKEELKEKVRHVCEQTAQNRSSMAEDLRLGHPSEIDFINGFIVTMGREKGVKTPFNQELLERVHRAEGKYG</sequence>
<dbReference type="Pfam" id="PF02558">
    <property type="entry name" value="ApbA"/>
    <property type="match status" value="1"/>
</dbReference>
<comment type="catalytic activity">
    <reaction evidence="10 11">
        <text>(R)-pantoate + NADP(+) = 2-dehydropantoate + NADPH + H(+)</text>
        <dbReference type="Rhea" id="RHEA:16233"/>
        <dbReference type="ChEBI" id="CHEBI:11561"/>
        <dbReference type="ChEBI" id="CHEBI:15378"/>
        <dbReference type="ChEBI" id="CHEBI:15980"/>
        <dbReference type="ChEBI" id="CHEBI:57783"/>
        <dbReference type="ChEBI" id="CHEBI:58349"/>
        <dbReference type="EC" id="1.1.1.169"/>
    </reaction>
</comment>
<evidence type="ECO:0000313" key="14">
    <source>
        <dbReference type="EMBL" id="SFS49822.1"/>
    </source>
</evidence>
<evidence type="ECO:0000256" key="8">
    <source>
        <dbReference type="ARBA" id="ARBA00023002"/>
    </source>
</evidence>
<evidence type="ECO:0000313" key="15">
    <source>
        <dbReference type="Proteomes" id="UP000198660"/>
    </source>
</evidence>
<evidence type="ECO:0000259" key="13">
    <source>
        <dbReference type="Pfam" id="PF08546"/>
    </source>
</evidence>
<comment type="similarity">
    <text evidence="3 11">Belongs to the ketopantoate reductase family.</text>
</comment>
<dbReference type="GO" id="GO:0050661">
    <property type="term" value="F:NADP binding"/>
    <property type="evidence" value="ECO:0007669"/>
    <property type="project" value="TreeGrafter"/>
</dbReference>
<dbReference type="Pfam" id="PF08546">
    <property type="entry name" value="ApbA_C"/>
    <property type="match status" value="1"/>
</dbReference>
<keyword evidence="6 11" id="KW-0566">Pantothenate biosynthesis</keyword>
<dbReference type="SUPFAM" id="SSF48179">
    <property type="entry name" value="6-phosphogluconate dehydrogenase C-terminal domain-like"/>
    <property type="match status" value="1"/>
</dbReference>
<comment type="function">
    <text evidence="1 11">Catalyzes the NADPH-dependent reduction of ketopantoate into pantoic acid.</text>
</comment>
<reference evidence="15" key="1">
    <citation type="submission" date="2016-10" db="EMBL/GenBank/DDBJ databases">
        <authorList>
            <person name="Varghese N."/>
            <person name="Submissions S."/>
        </authorList>
    </citation>
    <scope>NUCLEOTIDE SEQUENCE [LARGE SCALE GENOMIC DNA]</scope>
    <source>
        <strain evidence="15">DSM 45789</strain>
    </source>
</reference>
<dbReference type="EC" id="1.1.1.169" evidence="4 11"/>
<dbReference type="Gene3D" id="1.10.1040.10">
    <property type="entry name" value="N-(1-d-carboxylethyl)-l-norvaline Dehydrogenase, domain 2"/>
    <property type="match status" value="1"/>
</dbReference>
<keyword evidence="7 11" id="KW-0521">NADP</keyword>
<dbReference type="GO" id="GO:0005737">
    <property type="term" value="C:cytoplasm"/>
    <property type="evidence" value="ECO:0007669"/>
    <property type="project" value="TreeGrafter"/>
</dbReference>
<gene>
    <name evidence="14" type="ORF">SAMN05444972_10329</name>
</gene>
<evidence type="ECO:0000256" key="10">
    <source>
        <dbReference type="ARBA" id="ARBA00048793"/>
    </source>
</evidence>
<evidence type="ECO:0000256" key="4">
    <source>
        <dbReference type="ARBA" id="ARBA00013014"/>
    </source>
</evidence>
<evidence type="ECO:0000256" key="9">
    <source>
        <dbReference type="ARBA" id="ARBA00032024"/>
    </source>
</evidence>
<dbReference type="InterPro" id="IPR013332">
    <property type="entry name" value="KPR_N"/>
</dbReference>
<dbReference type="InterPro" id="IPR003710">
    <property type="entry name" value="ApbA"/>
</dbReference>
<accession>A0A1I6QBP3</accession>
<dbReference type="PANTHER" id="PTHR43765">
    <property type="entry name" value="2-DEHYDROPANTOATE 2-REDUCTASE-RELATED"/>
    <property type="match status" value="1"/>
</dbReference>
<dbReference type="NCBIfam" id="TIGR00745">
    <property type="entry name" value="apbA_panE"/>
    <property type="match status" value="1"/>
</dbReference>
<dbReference type="UniPathway" id="UPA00028">
    <property type="reaction ID" value="UER00004"/>
</dbReference>
<evidence type="ECO:0000256" key="1">
    <source>
        <dbReference type="ARBA" id="ARBA00002919"/>
    </source>
</evidence>
<dbReference type="SUPFAM" id="SSF51735">
    <property type="entry name" value="NAD(P)-binding Rossmann-fold domains"/>
    <property type="match status" value="1"/>
</dbReference>
<feature type="domain" description="Ketopantoate reductase C-terminal" evidence="13">
    <location>
        <begin position="181"/>
        <end position="300"/>
    </location>
</feature>
<dbReference type="InterPro" id="IPR013328">
    <property type="entry name" value="6PGD_dom2"/>
</dbReference>
<proteinExistence type="inferred from homology"/>
<evidence type="ECO:0000256" key="11">
    <source>
        <dbReference type="RuleBase" id="RU362068"/>
    </source>
</evidence>
<dbReference type="Gene3D" id="3.40.50.720">
    <property type="entry name" value="NAD(P)-binding Rossmann-like Domain"/>
    <property type="match status" value="1"/>
</dbReference>
<dbReference type="AlphaFoldDB" id="A0A1I6QBP3"/>
<dbReference type="Proteomes" id="UP000198660">
    <property type="component" value="Unassembled WGS sequence"/>
</dbReference>
<feature type="domain" description="Ketopantoate reductase N-terminal" evidence="12">
    <location>
        <begin position="4"/>
        <end position="151"/>
    </location>
</feature>
<dbReference type="InterPro" id="IPR036291">
    <property type="entry name" value="NAD(P)-bd_dom_sf"/>
</dbReference>
<dbReference type="InterPro" id="IPR013752">
    <property type="entry name" value="KPA_reductase"/>
</dbReference>